<evidence type="ECO:0000313" key="1">
    <source>
        <dbReference type="EMBL" id="AQY37589.1"/>
    </source>
</evidence>
<dbReference type="AlphaFoldDB" id="A0A9W3TAJ8"/>
<sequence>MFSYKKRIESLDELHKVIDALETLKKEYQIIKKIEWSEPKSPLPKLPKNVWYVEEVDASKVFFTDADAIVKLVCKNCGTSCRGKRNLLEGMSCIYCFNHNTTIVSLDKECECK</sequence>
<dbReference type="Proteomes" id="UP000191057">
    <property type="component" value="Chromosome"/>
</dbReference>
<reference evidence="1 2" key="1">
    <citation type="submission" date="2017-03" db="EMBL/GenBank/DDBJ databases">
        <title>Complete genome sequence of Bacillus thuringiensis L-7601, a novel melanin producing strain.</title>
        <authorList>
            <person name="Cai J."/>
            <person name="Cao Z."/>
            <person name="Tan T."/>
        </authorList>
    </citation>
    <scope>NUCLEOTIDE SEQUENCE [LARGE SCALE GENOMIC DNA]</scope>
    <source>
        <strain evidence="1 2">L-7601</strain>
    </source>
</reference>
<gene>
    <name evidence="1" type="ORF">B4918_06055</name>
</gene>
<organism evidence="1 2">
    <name type="scientific">Bacillus thuringiensis</name>
    <dbReference type="NCBI Taxonomy" id="1428"/>
    <lineage>
        <taxon>Bacteria</taxon>
        <taxon>Bacillati</taxon>
        <taxon>Bacillota</taxon>
        <taxon>Bacilli</taxon>
        <taxon>Bacillales</taxon>
        <taxon>Bacillaceae</taxon>
        <taxon>Bacillus</taxon>
        <taxon>Bacillus cereus group</taxon>
    </lineage>
</organism>
<name>A0A9W3TAJ8_BACTU</name>
<accession>A0A9W3TAJ8</accession>
<evidence type="ECO:0000313" key="2">
    <source>
        <dbReference type="Proteomes" id="UP000191057"/>
    </source>
</evidence>
<protein>
    <submittedName>
        <fullName evidence="1">Uncharacterized protein</fullName>
    </submittedName>
</protein>
<proteinExistence type="predicted"/>
<dbReference type="EMBL" id="CP020002">
    <property type="protein sequence ID" value="AQY37589.1"/>
    <property type="molecule type" value="Genomic_DNA"/>
</dbReference>
<dbReference type="RefSeq" id="WP_079245185.1">
    <property type="nucleotide sequence ID" value="NZ_JARSYF010000008.1"/>
</dbReference>